<organism evidence="2 3">
    <name type="scientific">Synechocystis salina LEGE 00031</name>
    <dbReference type="NCBI Taxonomy" id="1828736"/>
    <lineage>
        <taxon>Bacteria</taxon>
        <taxon>Bacillati</taxon>
        <taxon>Cyanobacteriota</taxon>
        <taxon>Cyanophyceae</taxon>
        <taxon>Synechococcales</taxon>
        <taxon>Merismopediaceae</taxon>
        <taxon>Synechocystis</taxon>
    </lineage>
</organism>
<dbReference type="InterPro" id="IPR041049">
    <property type="entry name" value="DUF5615"/>
</dbReference>
<sequence length="117" mass="13115">MTRVRFQADADLKQAIVTGVIRRCPNLDFQSANGVGLDGVQDQKVLTIAAQDKRILVTHDRKTMPTEFGKFILSQNSYGVIVIAQNLPVREAINGIIMVWEVSTAEEWINQIMTLPF</sequence>
<protein>
    <submittedName>
        <fullName evidence="2">DUF5615 family PIN-like protein</fullName>
    </submittedName>
</protein>
<feature type="domain" description="DUF5615" evidence="1">
    <location>
        <begin position="5"/>
        <end position="114"/>
    </location>
</feature>
<keyword evidence="3" id="KW-1185">Reference proteome</keyword>
<accession>A0ABR9VW53</accession>
<comment type="caution">
    <text evidence="2">The sequence shown here is derived from an EMBL/GenBank/DDBJ whole genome shotgun (WGS) entry which is preliminary data.</text>
</comment>
<evidence type="ECO:0000259" key="1">
    <source>
        <dbReference type="Pfam" id="PF18480"/>
    </source>
</evidence>
<dbReference type="EMBL" id="JADEVV010000050">
    <property type="protein sequence ID" value="MBE9255123.1"/>
    <property type="molecule type" value="Genomic_DNA"/>
</dbReference>
<proteinExistence type="predicted"/>
<dbReference type="Proteomes" id="UP000658720">
    <property type="component" value="Unassembled WGS sequence"/>
</dbReference>
<dbReference type="RefSeq" id="WP_194020564.1">
    <property type="nucleotide sequence ID" value="NZ_JADEVV010000050.1"/>
</dbReference>
<evidence type="ECO:0000313" key="3">
    <source>
        <dbReference type="Proteomes" id="UP000658720"/>
    </source>
</evidence>
<reference evidence="2 3" key="1">
    <citation type="submission" date="2020-10" db="EMBL/GenBank/DDBJ databases">
        <authorList>
            <person name="Castelo-Branco R."/>
            <person name="Eusebio N."/>
            <person name="Adriana R."/>
            <person name="Vieira A."/>
            <person name="Brugerolle De Fraissinette N."/>
            <person name="Rezende De Castro R."/>
            <person name="Schneider M.P."/>
            <person name="Vasconcelos V."/>
            <person name="Leao P.N."/>
        </authorList>
    </citation>
    <scope>NUCLEOTIDE SEQUENCE [LARGE SCALE GENOMIC DNA]</scope>
    <source>
        <strain evidence="2 3">LEGE 00031</strain>
    </source>
</reference>
<dbReference type="Pfam" id="PF18480">
    <property type="entry name" value="DUF5615"/>
    <property type="match status" value="1"/>
</dbReference>
<evidence type="ECO:0000313" key="2">
    <source>
        <dbReference type="EMBL" id="MBE9255123.1"/>
    </source>
</evidence>
<name>A0ABR9VW53_9SYNC</name>
<gene>
    <name evidence="2" type="ORF">IQ217_15010</name>
</gene>